<sequence length="38" mass="3950">MPAPAAPAAGALLRPRRGCFAPFVTFPHTSCPTRGLRG</sequence>
<evidence type="ECO:0000313" key="1">
    <source>
        <dbReference type="EMBL" id="ATJ81184.1"/>
    </source>
</evidence>
<dbReference type="EMBL" id="CP021435">
    <property type="protein sequence ID" value="ATJ81184.1"/>
    <property type="molecule type" value="Genomic_DNA"/>
</dbReference>
<dbReference type="KEGG" id="hbe:BEI_0197"/>
<accession>A0A291P2S4</accession>
<name>A0A291P2S4_9GAMM</name>
<gene>
    <name evidence="1" type="ORF">BEI_0197</name>
</gene>
<evidence type="ECO:0000313" key="2">
    <source>
        <dbReference type="Proteomes" id="UP000219993"/>
    </source>
</evidence>
<reference evidence="1 2" key="1">
    <citation type="journal article" date="2017" name="Sci. Rep.">
        <title>Revealing the Saline Adaptation Strategies of the Halophilic Bacterium Halomonas beimenensis through High-throughput Omics and Transposon Mutagenesis Approaches.</title>
        <authorList>
            <person name="Chen Y.H."/>
            <person name="Lin S.S."/>
            <person name="Shyu Y.T."/>
        </authorList>
    </citation>
    <scope>NUCLEOTIDE SEQUENCE [LARGE SCALE GENOMIC DNA]</scope>
    <source>
        <strain evidence="1 2">NTU-111</strain>
    </source>
</reference>
<protein>
    <submittedName>
        <fullName evidence="1">Uncharacterized protein</fullName>
    </submittedName>
</protein>
<dbReference type="AlphaFoldDB" id="A0A291P2S4"/>
<proteinExistence type="predicted"/>
<organism evidence="1 2">
    <name type="scientific">Halomonas beimenensis</name>
    <dbReference type="NCBI Taxonomy" id="475662"/>
    <lineage>
        <taxon>Bacteria</taxon>
        <taxon>Pseudomonadati</taxon>
        <taxon>Pseudomonadota</taxon>
        <taxon>Gammaproteobacteria</taxon>
        <taxon>Oceanospirillales</taxon>
        <taxon>Halomonadaceae</taxon>
        <taxon>Halomonas</taxon>
    </lineage>
</organism>
<dbReference type="Proteomes" id="UP000219993">
    <property type="component" value="Chromosome"/>
</dbReference>
<keyword evidence="2" id="KW-1185">Reference proteome</keyword>